<dbReference type="RefSeq" id="WP_251590271.1">
    <property type="nucleotide sequence ID" value="NZ_JAMLJI010000001.1"/>
</dbReference>
<dbReference type="EMBL" id="JARWAO010000006">
    <property type="protein sequence ID" value="MDR5896782.1"/>
    <property type="molecule type" value="Genomic_DNA"/>
</dbReference>
<gene>
    <name evidence="6" type="ORF">QC825_11920</name>
</gene>
<dbReference type="InterPro" id="IPR000847">
    <property type="entry name" value="LysR_HTH_N"/>
</dbReference>
<sequence>MDMNALRTFERVAATGSFTDAAHHFRRSVSSISRQIHGLEEALGQPLFYRHTRAVTLTEAGRRYYEDVRKVLEQLDLATDALQHPAEHPSGTLRINAPVAFGQHQVIPLLTQFQRRFPGVTADLHLSDTVVDPIKEGHDLTFRVGDLTDSSLIARPLAPMNYVVAGAPDYLERRGVPTTLEALKHHDCLVYQGELGRQRWHFQQGEAKEVALDVSGPLISNDASSLLNAALLGQGLVIFPTWVIGDALKQKRLIPVLRQWRCEVMPGRRQLYVLTSERRLTMPKVRSFMEYLFDALAPTPPWDRWEEVL</sequence>
<dbReference type="InterPro" id="IPR036390">
    <property type="entry name" value="WH_DNA-bd_sf"/>
</dbReference>
<dbReference type="InterPro" id="IPR058163">
    <property type="entry name" value="LysR-type_TF_proteobact-type"/>
</dbReference>
<dbReference type="PANTHER" id="PTHR30537">
    <property type="entry name" value="HTH-TYPE TRANSCRIPTIONAL REGULATOR"/>
    <property type="match status" value="1"/>
</dbReference>
<evidence type="ECO:0000259" key="5">
    <source>
        <dbReference type="PROSITE" id="PS50931"/>
    </source>
</evidence>
<reference evidence="6 7" key="1">
    <citation type="submission" date="2023-04" db="EMBL/GenBank/DDBJ databases">
        <title>A long-awaited taxogenomic arrangement of the family Halomonadaceae.</title>
        <authorList>
            <person name="De La Haba R."/>
            <person name="Chuvochina M."/>
            <person name="Wittouck S."/>
            <person name="Arahal D.R."/>
            <person name="Sanchez-Porro C."/>
            <person name="Hugenholtz P."/>
            <person name="Ventosa A."/>
        </authorList>
    </citation>
    <scope>NUCLEOTIDE SEQUENCE [LARGE SCALE GENOMIC DNA]</scope>
    <source>
        <strain evidence="6 7">DSM 22428</strain>
    </source>
</reference>
<evidence type="ECO:0000256" key="2">
    <source>
        <dbReference type="ARBA" id="ARBA00023015"/>
    </source>
</evidence>
<dbReference type="Pfam" id="PF03466">
    <property type="entry name" value="LysR_substrate"/>
    <property type="match status" value="1"/>
</dbReference>
<dbReference type="InterPro" id="IPR036388">
    <property type="entry name" value="WH-like_DNA-bd_sf"/>
</dbReference>
<keyword evidence="7" id="KW-1185">Reference proteome</keyword>
<dbReference type="Gene3D" id="1.10.10.10">
    <property type="entry name" value="Winged helix-like DNA-binding domain superfamily/Winged helix DNA-binding domain"/>
    <property type="match status" value="1"/>
</dbReference>
<evidence type="ECO:0000313" key="7">
    <source>
        <dbReference type="Proteomes" id="UP001269375"/>
    </source>
</evidence>
<dbReference type="Gene3D" id="3.40.190.290">
    <property type="match status" value="1"/>
</dbReference>
<comment type="similarity">
    <text evidence="1">Belongs to the LysR transcriptional regulatory family.</text>
</comment>
<proteinExistence type="inferred from homology"/>
<dbReference type="PROSITE" id="PS50931">
    <property type="entry name" value="HTH_LYSR"/>
    <property type="match status" value="1"/>
</dbReference>
<keyword evidence="3" id="KW-0238">DNA-binding</keyword>
<protein>
    <submittedName>
        <fullName evidence="6">LysR family transcriptional regulator</fullName>
    </submittedName>
</protein>
<keyword evidence="2" id="KW-0805">Transcription regulation</keyword>
<dbReference type="SUPFAM" id="SSF53850">
    <property type="entry name" value="Periplasmic binding protein-like II"/>
    <property type="match status" value="1"/>
</dbReference>
<evidence type="ECO:0000256" key="1">
    <source>
        <dbReference type="ARBA" id="ARBA00009437"/>
    </source>
</evidence>
<dbReference type="SUPFAM" id="SSF46785">
    <property type="entry name" value="Winged helix' DNA-binding domain"/>
    <property type="match status" value="1"/>
</dbReference>
<dbReference type="PANTHER" id="PTHR30537:SF5">
    <property type="entry name" value="HTH-TYPE TRANSCRIPTIONAL ACTIVATOR TTDR-RELATED"/>
    <property type="match status" value="1"/>
</dbReference>
<dbReference type="CDD" id="cd08422">
    <property type="entry name" value="PBP2_CrgA_like"/>
    <property type="match status" value="1"/>
</dbReference>
<organism evidence="6 7">
    <name type="scientific">Larsenimonas suaedae</name>
    <dbReference type="NCBI Taxonomy" id="1851019"/>
    <lineage>
        <taxon>Bacteria</taxon>
        <taxon>Pseudomonadati</taxon>
        <taxon>Pseudomonadota</taxon>
        <taxon>Gammaproteobacteria</taxon>
        <taxon>Oceanospirillales</taxon>
        <taxon>Halomonadaceae</taxon>
        <taxon>Larsenimonas</taxon>
    </lineage>
</organism>
<keyword evidence="4" id="KW-0804">Transcription</keyword>
<name>A0ABU1GXK1_9GAMM</name>
<evidence type="ECO:0000256" key="3">
    <source>
        <dbReference type="ARBA" id="ARBA00023125"/>
    </source>
</evidence>
<dbReference type="Proteomes" id="UP001269375">
    <property type="component" value="Unassembled WGS sequence"/>
</dbReference>
<feature type="domain" description="HTH lysR-type" evidence="5">
    <location>
        <begin position="1"/>
        <end position="58"/>
    </location>
</feature>
<evidence type="ECO:0000256" key="4">
    <source>
        <dbReference type="ARBA" id="ARBA00023163"/>
    </source>
</evidence>
<comment type="caution">
    <text evidence="6">The sequence shown here is derived from an EMBL/GenBank/DDBJ whole genome shotgun (WGS) entry which is preliminary data.</text>
</comment>
<dbReference type="InterPro" id="IPR005119">
    <property type="entry name" value="LysR_subst-bd"/>
</dbReference>
<accession>A0ABU1GXK1</accession>
<dbReference type="Pfam" id="PF00126">
    <property type="entry name" value="HTH_1"/>
    <property type="match status" value="1"/>
</dbReference>
<evidence type="ECO:0000313" key="6">
    <source>
        <dbReference type="EMBL" id="MDR5896782.1"/>
    </source>
</evidence>